<dbReference type="Pfam" id="PF01189">
    <property type="entry name" value="Methyltr_RsmB-F"/>
    <property type="match status" value="1"/>
</dbReference>
<dbReference type="GO" id="GO:0001510">
    <property type="term" value="P:RNA methylation"/>
    <property type="evidence" value="ECO:0007669"/>
    <property type="project" value="InterPro"/>
</dbReference>
<dbReference type="Gene3D" id="1.10.940.10">
    <property type="entry name" value="NusB-like"/>
    <property type="match status" value="1"/>
</dbReference>
<dbReference type="PROSITE" id="PS01153">
    <property type="entry name" value="NOL1_NOP2_SUN"/>
    <property type="match status" value="1"/>
</dbReference>
<organism evidence="8">
    <name type="scientific">freshwater metagenome</name>
    <dbReference type="NCBI Taxonomy" id="449393"/>
    <lineage>
        <taxon>unclassified sequences</taxon>
        <taxon>metagenomes</taxon>
        <taxon>ecological metagenomes</taxon>
    </lineage>
</organism>
<dbReference type="EMBL" id="CAEZXN010000002">
    <property type="protein sequence ID" value="CAB4684441.1"/>
    <property type="molecule type" value="Genomic_DNA"/>
</dbReference>
<evidence type="ECO:0000259" key="6">
    <source>
        <dbReference type="PROSITE" id="PS51686"/>
    </source>
</evidence>
<dbReference type="GO" id="GO:0008173">
    <property type="term" value="F:RNA methyltransferase activity"/>
    <property type="evidence" value="ECO:0007669"/>
    <property type="project" value="InterPro"/>
</dbReference>
<protein>
    <submittedName>
        <fullName evidence="8">Unannotated protein</fullName>
    </submittedName>
</protein>
<dbReference type="InterPro" id="IPR029063">
    <property type="entry name" value="SAM-dependent_MTases_sf"/>
</dbReference>
<evidence type="ECO:0000313" key="7">
    <source>
        <dbReference type="EMBL" id="CAB4668790.1"/>
    </source>
</evidence>
<dbReference type="PRINTS" id="PR02008">
    <property type="entry name" value="RCMTFAMILY"/>
</dbReference>
<keyword evidence="2" id="KW-0489">Methyltransferase</keyword>
<proteinExistence type="inferred from homology"/>
<dbReference type="PANTHER" id="PTHR22807">
    <property type="entry name" value="NOP2 YEAST -RELATED NOL1/NOP2/FMU SUN DOMAIN-CONTAINING"/>
    <property type="match status" value="1"/>
</dbReference>
<sequence>MSIDRTRMTVIDALIKVERDDAYANLILPPMIRDLEERDAAFATELTYGTLRMLGLYDRILNTVSTRPVMEMDIEVRAVLRAGSHQLLSMRTPPHAAVDTSVDIARKLSGQSGSKFVNALLRRVSEREIEEWISRLCEGTTRSEALAIRYSHPEWIVNAYRDALGSWEECELILAENNRPAPLTLVARPGRSDGSELVSAGATAGALSPYAYRWSGSLKKIAGLNTGAVGVQDEGSQLVAILATQIPISGQDNRWLDLCAGPGGKAALLEAIGLKRGAQLTANEVAPHRAELVRHVMVHPENVCVMDGTDMDLPAASFDRVLVDAPCSGLGALRRRPEARWRKNLRDLAGLVPLQEKLLISALKLVRPGGVVAYVTCSPHIAETQGVLERVLRDKSFEAIELPAPYQGTSLQLWPHRDGTDAMFLAIIRRLN</sequence>
<dbReference type="InterPro" id="IPR049560">
    <property type="entry name" value="MeTrfase_RsmB-F_NOP2_cat"/>
</dbReference>
<dbReference type="CDD" id="cd02440">
    <property type="entry name" value="AdoMet_MTases"/>
    <property type="match status" value="1"/>
</dbReference>
<dbReference type="InterPro" id="IPR035926">
    <property type="entry name" value="NusB-like_sf"/>
</dbReference>
<accession>A0A6J6NCS8</accession>
<evidence type="ECO:0000256" key="2">
    <source>
        <dbReference type="ARBA" id="ARBA00022603"/>
    </source>
</evidence>
<dbReference type="Gene3D" id="3.40.50.150">
    <property type="entry name" value="Vaccinia Virus protein VP39"/>
    <property type="match status" value="1"/>
</dbReference>
<dbReference type="PANTHER" id="PTHR22807:SF53">
    <property type="entry name" value="RIBOSOMAL RNA SMALL SUBUNIT METHYLTRANSFERASE B-RELATED"/>
    <property type="match status" value="1"/>
</dbReference>
<dbReference type="SUPFAM" id="SSF53335">
    <property type="entry name" value="S-adenosyl-L-methionine-dependent methyltransferases"/>
    <property type="match status" value="1"/>
</dbReference>
<dbReference type="GO" id="GO:0003723">
    <property type="term" value="F:RNA binding"/>
    <property type="evidence" value="ECO:0007669"/>
    <property type="project" value="UniProtKB-KW"/>
</dbReference>
<comment type="similarity">
    <text evidence="1">Belongs to the class I-like SAM-binding methyltransferase superfamily. RsmB/NOP family.</text>
</comment>
<evidence type="ECO:0000256" key="5">
    <source>
        <dbReference type="ARBA" id="ARBA00022884"/>
    </source>
</evidence>
<feature type="domain" description="SAM-dependent MTase RsmB/NOP-type" evidence="6">
    <location>
        <begin position="156"/>
        <end position="431"/>
    </location>
</feature>
<dbReference type="InterPro" id="IPR023267">
    <property type="entry name" value="RCMT"/>
</dbReference>
<dbReference type="Pfam" id="PF01029">
    <property type="entry name" value="NusB"/>
    <property type="match status" value="1"/>
</dbReference>
<dbReference type="PROSITE" id="PS51686">
    <property type="entry name" value="SAM_MT_RSMB_NOP"/>
    <property type="match status" value="1"/>
</dbReference>
<evidence type="ECO:0000256" key="1">
    <source>
        <dbReference type="ARBA" id="ARBA00007494"/>
    </source>
</evidence>
<name>A0A6J6NCS8_9ZZZZ</name>
<reference evidence="8" key="1">
    <citation type="submission" date="2020-05" db="EMBL/GenBank/DDBJ databases">
        <authorList>
            <person name="Chiriac C."/>
            <person name="Salcher M."/>
            <person name="Ghai R."/>
            <person name="Kavagutti S V."/>
        </authorList>
    </citation>
    <scope>NUCLEOTIDE SEQUENCE</scope>
</reference>
<dbReference type="SUPFAM" id="SSF48013">
    <property type="entry name" value="NusB-like"/>
    <property type="match status" value="1"/>
</dbReference>
<evidence type="ECO:0000256" key="3">
    <source>
        <dbReference type="ARBA" id="ARBA00022679"/>
    </source>
</evidence>
<gene>
    <name evidence="7" type="ORF">UFOPK2342_00303</name>
    <name evidence="8" type="ORF">UFOPK2423_00171</name>
</gene>
<evidence type="ECO:0000256" key="4">
    <source>
        <dbReference type="ARBA" id="ARBA00022691"/>
    </source>
</evidence>
<keyword evidence="5" id="KW-0694">RNA-binding</keyword>
<dbReference type="GO" id="GO:0006355">
    <property type="term" value="P:regulation of DNA-templated transcription"/>
    <property type="evidence" value="ECO:0007669"/>
    <property type="project" value="InterPro"/>
</dbReference>
<keyword evidence="3" id="KW-0808">Transferase</keyword>
<dbReference type="InterPro" id="IPR006027">
    <property type="entry name" value="NusB_RsmB_TIM44"/>
</dbReference>
<evidence type="ECO:0000313" key="8">
    <source>
        <dbReference type="EMBL" id="CAB4684441.1"/>
    </source>
</evidence>
<dbReference type="InterPro" id="IPR018314">
    <property type="entry name" value="RsmB/NOL1/NOP2-like_CS"/>
</dbReference>
<dbReference type="AlphaFoldDB" id="A0A6J6NCS8"/>
<dbReference type="InterPro" id="IPR001678">
    <property type="entry name" value="MeTrfase_RsmB-F_NOP2_dom"/>
</dbReference>
<dbReference type="EMBL" id="CAEZXB010000003">
    <property type="protein sequence ID" value="CAB4668790.1"/>
    <property type="molecule type" value="Genomic_DNA"/>
</dbReference>
<keyword evidence="4" id="KW-0949">S-adenosyl-L-methionine</keyword>